<evidence type="ECO:0000256" key="7">
    <source>
        <dbReference type="SAM" id="MobiDB-lite"/>
    </source>
</evidence>
<feature type="region of interest" description="Disordered" evidence="7">
    <location>
        <begin position="1"/>
        <end position="62"/>
    </location>
</feature>
<evidence type="ECO:0000256" key="2">
    <source>
        <dbReference type="ARBA" id="ARBA00022516"/>
    </source>
</evidence>
<dbReference type="FunFam" id="2.60.40.10:FF:000139">
    <property type="entry name" value="Protein kinase AMP-activated non-catalytic subunit beta 1"/>
    <property type="match status" value="1"/>
</dbReference>
<evidence type="ECO:0000259" key="8">
    <source>
        <dbReference type="SMART" id="SM01010"/>
    </source>
</evidence>
<dbReference type="InterPro" id="IPR050827">
    <property type="entry name" value="CRP1_MDG1_kinase"/>
</dbReference>
<sequence>MGNTQPGPGGIRNDAVGQRPGSSRRNRMMSDTARFAAEVLPLPDGPPMLTEDPPESGNSSRAGECPVVFRWSFGTTNQPRQVSIIGSWDGWGKKIPMVKSTTDFTTIVDLEPGEYEYKFMVDGQWVVDDNQKKKSNAMGSENNVIHIQEADFAVFEALEQDFHSSNAGEVLRGGADSKPSHDTPNDRELEKLRSFSQEIPSLESLRKAPGPPWIPPQLLQVLLNKEIPEACDPNVLPEPNHVMLNHMYALSIKDSVMVLSSTQRYRKKKSRF</sequence>
<keyword evidence="10" id="KW-1185">Reference proteome</keyword>
<keyword evidence="3" id="KW-0597">Phosphoprotein</keyword>
<dbReference type="Pfam" id="PF16561">
    <property type="entry name" value="AMPK1_CBM"/>
    <property type="match status" value="1"/>
</dbReference>
<dbReference type="SUPFAM" id="SSF160219">
    <property type="entry name" value="AMPKBI-like"/>
    <property type="match status" value="1"/>
</dbReference>
<evidence type="ECO:0000256" key="6">
    <source>
        <dbReference type="ARBA" id="ARBA00025180"/>
    </source>
</evidence>
<feature type="domain" description="Association with the SNF1 complex (ASC)" evidence="8">
    <location>
        <begin position="188"/>
        <end position="271"/>
    </location>
</feature>
<dbReference type="Pfam" id="PF04739">
    <property type="entry name" value="AMPKBI"/>
    <property type="match status" value="1"/>
</dbReference>
<dbReference type="GO" id="GO:0019901">
    <property type="term" value="F:protein kinase binding"/>
    <property type="evidence" value="ECO:0007669"/>
    <property type="project" value="TreeGrafter"/>
</dbReference>
<comment type="function">
    <text evidence="6">Non-catalytic subunit of AMP-activated protein kinase (AMPK), an energy sensor protein kinase that plays a key role in regulating cellular energy metabolism. In response to reduction of intracellular ATP levels, AMPK activates energy-producing pathways and inhibits energy-consuming processes: inhibits protein, carbohydrate and lipid biosynthesis, as well as cell growth and proliferation. AMPK acts via direct phosphorylation of metabolic enzymes, and by longer-term effects via phosphorylation of transcription regulators. Also acts as a regulator of cellular polarity by remodeling the actin cytoskeleton; probably by indirectly activating myosin. Beta non-catalytic subunit acts as a scaffold on which the AMPK complex assembles, via its C-terminus that bridges alpha (PRKAA1 or PRKAA2) and gamma subunits (PRKAG1, PRKAG2 or PRKAG3).</text>
</comment>
<dbReference type="Gene3D" id="2.60.40.10">
    <property type="entry name" value="Immunoglobulins"/>
    <property type="match status" value="1"/>
</dbReference>
<dbReference type="OrthoDB" id="531008at2759"/>
<dbReference type="GO" id="GO:0007165">
    <property type="term" value="P:signal transduction"/>
    <property type="evidence" value="ECO:0007669"/>
    <property type="project" value="TreeGrafter"/>
</dbReference>
<organism evidence="9 10">
    <name type="scientific">Caenorhabditis auriculariae</name>
    <dbReference type="NCBI Taxonomy" id="2777116"/>
    <lineage>
        <taxon>Eukaryota</taxon>
        <taxon>Metazoa</taxon>
        <taxon>Ecdysozoa</taxon>
        <taxon>Nematoda</taxon>
        <taxon>Chromadorea</taxon>
        <taxon>Rhabditida</taxon>
        <taxon>Rhabditina</taxon>
        <taxon>Rhabditomorpha</taxon>
        <taxon>Rhabditoidea</taxon>
        <taxon>Rhabditidae</taxon>
        <taxon>Peloderinae</taxon>
        <taxon>Caenorhabditis</taxon>
    </lineage>
</organism>
<dbReference type="Proteomes" id="UP000835052">
    <property type="component" value="Unassembled WGS sequence"/>
</dbReference>
<reference evidence="9" key="1">
    <citation type="submission" date="2020-10" db="EMBL/GenBank/DDBJ databases">
        <authorList>
            <person name="Kikuchi T."/>
        </authorList>
    </citation>
    <scope>NUCLEOTIDE SEQUENCE</scope>
    <source>
        <strain evidence="9">NKZ352</strain>
    </source>
</reference>
<dbReference type="InterPro" id="IPR014756">
    <property type="entry name" value="Ig_E-set"/>
</dbReference>
<dbReference type="PANTHER" id="PTHR10343">
    <property type="entry name" value="5'-AMP-ACTIVATED PROTEIN KINASE , BETA SUBUNIT"/>
    <property type="match status" value="1"/>
</dbReference>
<gene>
    <name evidence="9" type="ORF">CAUJ_LOCUS3915</name>
</gene>
<dbReference type="PANTHER" id="PTHR10343:SF49">
    <property type="entry name" value="ASSOCIATION WITH THE SNF1 COMPLEX (ASC) DOMAIN-CONTAINING PROTEIN"/>
    <property type="match status" value="1"/>
</dbReference>
<dbReference type="SUPFAM" id="SSF81296">
    <property type="entry name" value="E set domains"/>
    <property type="match status" value="1"/>
</dbReference>
<name>A0A8S1GW22_9PELO</name>
<dbReference type="Gene3D" id="6.20.250.60">
    <property type="match status" value="1"/>
</dbReference>
<dbReference type="InterPro" id="IPR013783">
    <property type="entry name" value="Ig-like_fold"/>
</dbReference>
<keyword evidence="4" id="KW-0276">Fatty acid metabolism</keyword>
<comment type="similarity">
    <text evidence="1">Belongs to the 5'-AMP-activated protein kinase beta subunit family.</text>
</comment>
<dbReference type="SMART" id="SM01010">
    <property type="entry name" value="AMPKBI"/>
    <property type="match status" value="1"/>
</dbReference>
<evidence type="ECO:0000256" key="3">
    <source>
        <dbReference type="ARBA" id="ARBA00022553"/>
    </source>
</evidence>
<comment type="caution">
    <text evidence="9">The sequence shown here is derived from an EMBL/GenBank/DDBJ whole genome shotgun (WGS) entry which is preliminary data.</text>
</comment>
<keyword evidence="2" id="KW-0444">Lipid biosynthesis</keyword>
<dbReference type="EMBL" id="CAJGYM010000007">
    <property type="protein sequence ID" value="CAD6187996.1"/>
    <property type="molecule type" value="Genomic_DNA"/>
</dbReference>
<protein>
    <recommendedName>
        <fullName evidence="8">Association with the SNF1 complex (ASC) domain-containing protein</fullName>
    </recommendedName>
</protein>
<dbReference type="AlphaFoldDB" id="A0A8S1GW22"/>
<dbReference type="InterPro" id="IPR032640">
    <property type="entry name" value="AMPK1_CBM"/>
</dbReference>
<proteinExistence type="inferred from homology"/>
<dbReference type="GO" id="GO:0031588">
    <property type="term" value="C:nucleotide-activated protein kinase complex"/>
    <property type="evidence" value="ECO:0007669"/>
    <property type="project" value="TreeGrafter"/>
</dbReference>
<dbReference type="InterPro" id="IPR037256">
    <property type="entry name" value="ASC_dom_sf"/>
</dbReference>
<dbReference type="GO" id="GO:0005634">
    <property type="term" value="C:nucleus"/>
    <property type="evidence" value="ECO:0007669"/>
    <property type="project" value="TreeGrafter"/>
</dbReference>
<dbReference type="GO" id="GO:0006631">
    <property type="term" value="P:fatty acid metabolic process"/>
    <property type="evidence" value="ECO:0007669"/>
    <property type="project" value="UniProtKB-KW"/>
</dbReference>
<evidence type="ECO:0000256" key="1">
    <source>
        <dbReference type="ARBA" id="ARBA00010926"/>
    </source>
</evidence>
<evidence type="ECO:0000313" key="9">
    <source>
        <dbReference type="EMBL" id="CAD6187996.1"/>
    </source>
</evidence>
<keyword evidence="5" id="KW-0443">Lipid metabolism</keyword>
<accession>A0A8S1GW22</accession>
<dbReference type="CDD" id="cd02859">
    <property type="entry name" value="E_set_AMPKbeta_like_N"/>
    <property type="match status" value="1"/>
</dbReference>
<evidence type="ECO:0000256" key="4">
    <source>
        <dbReference type="ARBA" id="ARBA00022832"/>
    </source>
</evidence>
<dbReference type="InterPro" id="IPR006828">
    <property type="entry name" value="ASC_dom"/>
</dbReference>
<evidence type="ECO:0000256" key="5">
    <source>
        <dbReference type="ARBA" id="ARBA00023098"/>
    </source>
</evidence>
<evidence type="ECO:0000313" key="10">
    <source>
        <dbReference type="Proteomes" id="UP000835052"/>
    </source>
</evidence>
<dbReference type="GO" id="GO:0005737">
    <property type="term" value="C:cytoplasm"/>
    <property type="evidence" value="ECO:0007669"/>
    <property type="project" value="TreeGrafter"/>
</dbReference>